<proteinExistence type="inferred from homology"/>
<dbReference type="Gene3D" id="3.40.50.720">
    <property type="entry name" value="NAD(P)-binding Rossmann-like Domain"/>
    <property type="match status" value="1"/>
</dbReference>
<organism evidence="3 4">
    <name type="scientific">Acetobacter garciniae</name>
    <dbReference type="NCBI Taxonomy" id="2817435"/>
    <lineage>
        <taxon>Bacteria</taxon>
        <taxon>Pseudomonadati</taxon>
        <taxon>Pseudomonadota</taxon>
        <taxon>Alphaproteobacteria</taxon>
        <taxon>Acetobacterales</taxon>
        <taxon>Acetobacteraceae</taxon>
        <taxon>Acetobacter</taxon>
    </lineage>
</organism>
<dbReference type="PANTHER" id="PTHR42901">
    <property type="entry name" value="ALCOHOL DEHYDROGENASE"/>
    <property type="match status" value="1"/>
</dbReference>
<dbReference type="EMBL" id="JAFVMH010000007">
    <property type="protein sequence ID" value="MBO1326109.1"/>
    <property type="molecule type" value="Genomic_DNA"/>
</dbReference>
<dbReference type="RefSeq" id="WP_207846789.1">
    <property type="nucleotide sequence ID" value="NZ_JAFVMH010000007.1"/>
</dbReference>
<keyword evidence="4" id="KW-1185">Reference proteome</keyword>
<sequence length="239" mass="25207">MTRPLRVVVSGASAGIGRASVSCLARAGFDVLACARDEAALATLASETGSRYAKLDIRDAAATDTLLCTEHADILVHAAGILGEAAALYDLSPQAVSDVIETNMTGTINLLRACLPSMLARQCGTIVLLGSICADTPGTGPTLYAATKAATQAIAANLRYDLRDRDIRVSEIRLGRVQTGIHAQLGTHSNFYDGFRCLNADDIADTILHIIRAPAHVDFPIVEIMPTRQVRGGAYFAKG</sequence>
<dbReference type="Pfam" id="PF00106">
    <property type="entry name" value="adh_short"/>
    <property type="match status" value="1"/>
</dbReference>
<comment type="caution">
    <text evidence="3">The sequence shown here is derived from an EMBL/GenBank/DDBJ whole genome shotgun (WGS) entry which is preliminary data.</text>
</comment>
<evidence type="ECO:0000313" key="4">
    <source>
        <dbReference type="Proteomes" id="UP000664073"/>
    </source>
</evidence>
<keyword evidence="2" id="KW-0560">Oxidoreductase</keyword>
<dbReference type="SUPFAM" id="SSF51735">
    <property type="entry name" value="NAD(P)-binding Rossmann-fold domains"/>
    <property type="match status" value="1"/>
</dbReference>
<dbReference type="GO" id="GO:0016491">
    <property type="term" value="F:oxidoreductase activity"/>
    <property type="evidence" value="ECO:0007669"/>
    <property type="project" value="UniProtKB-KW"/>
</dbReference>
<dbReference type="InterPro" id="IPR036291">
    <property type="entry name" value="NAD(P)-bd_dom_sf"/>
</dbReference>
<dbReference type="InterPro" id="IPR002347">
    <property type="entry name" value="SDR_fam"/>
</dbReference>
<evidence type="ECO:0000256" key="2">
    <source>
        <dbReference type="ARBA" id="ARBA00023002"/>
    </source>
</evidence>
<evidence type="ECO:0000256" key="1">
    <source>
        <dbReference type="ARBA" id="ARBA00006484"/>
    </source>
</evidence>
<name>A0A939KQY8_9PROT</name>
<protein>
    <submittedName>
        <fullName evidence="3">SDR family NAD(P)-dependent oxidoreductase</fullName>
    </submittedName>
</protein>
<evidence type="ECO:0000313" key="3">
    <source>
        <dbReference type="EMBL" id="MBO1326109.1"/>
    </source>
</evidence>
<comment type="similarity">
    <text evidence="1">Belongs to the short-chain dehydrogenases/reductases (SDR) family.</text>
</comment>
<reference evidence="3" key="1">
    <citation type="submission" date="2021-03" db="EMBL/GenBank/DDBJ databases">
        <title>The complete genome sequence of Acetobacter sp. TBRC 12339.</title>
        <authorList>
            <person name="Charoenyingcharoen P."/>
            <person name="Yukphan P."/>
        </authorList>
    </citation>
    <scope>NUCLEOTIDE SEQUENCE</scope>
    <source>
        <strain evidence="3">TBRC 12339</strain>
    </source>
</reference>
<dbReference type="PANTHER" id="PTHR42901:SF1">
    <property type="entry name" value="ALCOHOL DEHYDROGENASE"/>
    <property type="match status" value="1"/>
</dbReference>
<dbReference type="AlphaFoldDB" id="A0A939KQY8"/>
<accession>A0A939KQY8</accession>
<dbReference type="PRINTS" id="PR00081">
    <property type="entry name" value="GDHRDH"/>
</dbReference>
<dbReference type="Proteomes" id="UP000664073">
    <property type="component" value="Unassembled WGS sequence"/>
</dbReference>
<gene>
    <name evidence="3" type="ORF">J2D77_13210</name>
</gene>